<evidence type="ECO:0000256" key="2">
    <source>
        <dbReference type="ARBA" id="ARBA00023125"/>
    </source>
</evidence>
<dbReference type="SUPFAM" id="SSF51215">
    <property type="entry name" value="Regulatory protein AraC"/>
    <property type="match status" value="1"/>
</dbReference>
<keyword evidence="2" id="KW-0238">DNA-binding</keyword>
<dbReference type="PANTHER" id="PTHR43280:SF28">
    <property type="entry name" value="HTH-TYPE TRANSCRIPTIONAL ACTIVATOR RHAS"/>
    <property type="match status" value="1"/>
</dbReference>
<protein>
    <recommendedName>
        <fullName evidence="4">HTH araC/xylS-type domain-containing protein</fullName>
    </recommendedName>
</protein>
<dbReference type="SUPFAM" id="SSF46689">
    <property type="entry name" value="Homeodomain-like"/>
    <property type="match status" value="2"/>
</dbReference>
<sequence>MYGLVDQNEFLLLNVARVQLNERWNYQNVISPFYRLYYIHAGTGTVAFGNVSLDLQPGGLYMVPSFTLSHYRCDGFLHQSYLHFEETMPKGISIKYVFHLKNQVAATRMDTALFDRLLEINPDRQLLNPNPKVIPSAEKQRAASMQKYPDQAVQMETNGIVKQLLSRFLGSEILPGQAGGAPYSRIAGTLQHIHENLGGELSVRILAEIAHLNADYFSRIFQEMVGLRPIPYIHQLRVQNAQNMLLVSDASQDEIADAVGFGNRTYFAKVFKQHTGQTAGEYRSRARKGMI</sequence>
<dbReference type="PROSITE" id="PS01124">
    <property type="entry name" value="HTH_ARAC_FAMILY_2"/>
    <property type="match status" value="1"/>
</dbReference>
<evidence type="ECO:0000256" key="1">
    <source>
        <dbReference type="ARBA" id="ARBA00023015"/>
    </source>
</evidence>
<name>A0A8J3D6X1_9BACT</name>
<accession>A0A8J3D6X1</accession>
<dbReference type="Pfam" id="PF12833">
    <property type="entry name" value="HTH_18"/>
    <property type="match status" value="1"/>
</dbReference>
<dbReference type="GO" id="GO:0043565">
    <property type="term" value="F:sequence-specific DNA binding"/>
    <property type="evidence" value="ECO:0007669"/>
    <property type="project" value="InterPro"/>
</dbReference>
<dbReference type="SMART" id="SM00342">
    <property type="entry name" value="HTH_ARAC"/>
    <property type="match status" value="1"/>
</dbReference>
<dbReference type="InterPro" id="IPR009057">
    <property type="entry name" value="Homeodomain-like_sf"/>
</dbReference>
<dbReference type="RefSeq" id="WP_189563502.1">
    <property type="nucleotide sequence ID" value="NZ_BMXF01000001.1"/>
</dbReference>
<evidence type="ECO:0000313" key="6">
    <source>
        <dbReference type="Proteomes" id="UP000598271"/>
    </source>
</evidence>
<organism evidence="5 6">
    <name type="scientific">Persicitalea jodogahamensis</name>
    <dbReference type="NCBI Taxonomy" id="402147"/>
    <lineage>
        <taxon>Bacteria</taxon>
        <taxon>Pseudomonadati</taxon>
        <taxon>Bacteroidota</taxon>
        <taxon>Cytophagia</taxon>
        <taxon>Cytophagales</taxon>
        <taxon>Spirosomataceae</taxon>
        <taxon>Persicitalea</taxon>
    </lineage>
</organism>
<dbReference type="Proteomes" id="UP000598271">
    <property type="component" value="Unassembled WGS sequence"/>
</dbReference>
<proteinExistence type="predicted"/>
<gene>
    <name evidence="5" type="ORF">GCM10007390_12860</name>
</gene>
<evidence type="ECO:0000259" key="4">
    <source>
        <dbReference type="PROSITE" id="PS01124"/>
    </source>
</evidence>
<dbReference type="InterPro" id="IPR018060">
    <property type="entry name" value="HTH_AraC"/>
</dbReference>
<dbReference type="AlphaFoldDB" id="A0A8J3D6X1"/>
<keyword evidence="1" id="KW-0805">Transcription regulation</keyword>
<dbReference type="PANTHER" id="PTHR43280">
    <property type="entry name" value="ARAC-FAMILY TRANSCRIPTIONAL REGULATOR"/>
    <property type="match status" value="1"/>
</dbReference>
<dbReference type="InterPro" id="IPR037923">
    <property type="entry name" value="HTH-like"/>
</dbReference>
<evidence type="ECO:0000313" key="5">
    <source>
        <dbReference type="EMBL" id="GHB60561.1"/>
    </source>
</evidence>
<dbReference type="Gene3D" id="1.10.10.60">
    <property type="entry name" value="Homeodomain-like"/>
    <property type="match status" value="2"/>
</dbReference>
<dbReference type="EMBL" id="BMXF01000001">
    <property type="protein sequence ID" value="GHB60561.1"/>
    <property type="molecule type" value="Genomic_DNA"/>
</dbReference>
<evidence type="ECO:0000256" key="3">
    <source>
        <dbReference type="ARBA" id="ARBA00023163"/>
    </source>
</evidence>
<keyword evidence="3" id="KW-0804">Transcription</keyword>
<dbReference type="GO" id="GO:0003700">
    <property type="term" value="F:DNA-binding transcription factor activity"/>
    <property type="evidence" value="ECO:0007669"/>
    <property type="project" value="InterPro"/>
</dbReference>
<feature type="domain" description="HTH araC/xylS-type" evidence="4">
    <location>
        <begin position="187"/>
        <end position="285"/>
    </location>
</feature>
<comment type="caution">
    <text evidence="5">The sequence shown here is derived from an EMBL/GenBank/DDBJ whole genome shotgun (WGS) entry which is preliminary data.</text>
</comment>
<keyword evidence="6" id="KW-1185">Reference proteome</keyword>
<reference evidence="5 6" key="1">
    <citation type="journal article" date="2014" name="Int. J. Syst. Evol. Microbiol.">
        <title>Complete genome sequence of Corynebacterium casei LMG S-19264T (=DSM 44701T), isolated from a smear-ripened cheese.</title>
        <authorList>
            <consortium name="US DOE Joint Genome Institute (JGI-PGF)"/>
            <person name="Walter F."/>
            <person name="Albersmeier A."/>
            <person name="Kalinowski J."/>
            <person name="Ruckert C."/>
        </authorList>
    </citation>
    <scope>NUCLEOTIDE SEQUENCE [LARGE SCALE GENOMIC DNA]</scope>
    <source>
        <strain evidence="5 6">KCTC 12866</strain>
    </source>
</reference>